<dbReference type="EMBL" id="JARQWQ010000072">
    <property type="protein sequence ID" value="KAK2554086.1"/>
    <property type="molecule type" value="Genomic_DNA"/>
</dbReference>
<reference evidence="1" key="2">
    <citation type="journal article" date="2023" name="Science">
        <title>Genomic signatures of disease resistance in endangered staghorn corals.</title>
        <authorList>
            <person name="Vollmer S.V."/>
            <person name="Selwyn J.D."/>
            <person name="Despard B.A."/>
            <person name="Roesel C.L."/>
        </authorList>
    </citation>
    <scope>NUCLEOTIDE SEQUENCE</scope>
    <source>
        <strain evidence="1">K2</strain>
    </source>
</reference>
<reference evidence="1" key="1">
    <citation type="journal article" date="2023" name="G3 (Bethesda)">
        <title>Whole genome assembly and annotation of the endangered Caribbean coral Acropora cervicornis.</title>
        <authorList>
            <person name="Selwyn J.D."/>
            <person name="Vollmer S.V."/>
        </authorList>
    </citation>
    <scope>NUCLEOTIDE SEQUENCE</scope>
    <source>
        <strain evidence="1">K2</strain>
    </source>
</reference>
<protein>
    <submittedName>
        <fullName evidence="1">Uncharacterized protein</fullName>
    </submittedName>
</protein>
<comment type="caution">
    <text evidence="1">The sequence shown here is derived from an EMBL/GenBank/DDBJ whole genome shotgun (WGS) entry which is preliminary data.</text>
</comment>
<proteinExistence type="predicted"/>
<evidence type="ECO:0000313" key="1">
    <source>
        <dbReference type="EMBL" id="KAK2554086.1"/>
    </source>
</evidence>
<dbReference type="AlphaFoldDB" id="A0AAD9UY17"/>
<dbReference type="Proteomes" id="UP001249851">
    <property type="component" value="Unassembled WGS sequence"/>
</dbReference>
<keyword evidence="2" id="KW-1185">Reference proteome</keyword>
<gene>
    <name evidence="1" type="ORF">P5673_024432</name>
</gene>
<name>A0AAD9UY17_ACRCE</name>
<sequence>MLRTIDCFEQVDILIGNDSYWCFLTRDLKWGEFDPVTKKTTLGWVFSGPLPQELSSESEVNLSTRHVESLQHYSRREKRRLASGRNEEILGVRECWHGIKRSMCT</sequence>
<evidence type="ECO:0000313" key="2">
    <source>
        <dbReference type="Proteomes" id="UP001249851"/>
    </source>
</evidence>
<accession>A0AAD9UY17</accession>
<organism evidence="1 2">
    <name type="scientific">Acropora cervicornis</name>
    <name type="common">Staghorn coral</name>
    <dbReference type="NCBI Taxonomy" id="6130"/>
    <lineage>
        <taxon>Eukaryota</taxon>
        <taxon>Metazoa</taxon>
        <taxon>Cnidaria</taxon>
        <taxon>Anthozoa</taxon>
        <taxon>Hexacorallia</taxon>
        <taxon>Scleractinia</taxon>
        <taxon>Astrocoeniina</taxon>
        <taxon>Acroporidae</taxon>
        <taxon>Acropora</taxon>
    </lineage>
</organism>